<accession>A0A0K1PHS2</accession>
<protein>
    <submittedName>
        <fullName evidence="4">Plectin 1 isoform 8</fullName>
    </submittedName>
</protein>
<dbReference type="KEGG" id="vin:AKJ08_3475"/>
<feature type="compositionally biased region" description="Basic and acidic residues" evidence="2">
    <location>
        <begin position="926"/>
        <end position="936"/>
    </location>
</feature>
<dbReference type="Pfam" id="PF13779">
    <property type="entry name" value="DUF4175"/>
    <property type="match status" value="1"/>
</dbReference>
<feature type="coiled-coil region" evidence="1">
    <location>
        <begin position="574"/>
        <end position="624"/>
    </location>
</feature>
<dbReference type="PATRIC" id="fig|1391653.3.peg.3625"/>
<feature type="region of interest" description="Disordered" evidence="2">
    <location>
        <begin position="112"/>
        <end position="133"/>
    </location>
</feature>
<feature type="region of interest" description="Disordered" evidence="2">
    <location>
        <begin position="864"/>
        <end position="943"/>
    </location>
</feature>
<dbReference type="STRING" id="1391653.AKJ08_3475"/>
<dbReference type="Proteomes" id="UP000055590">
    <property type="component" value="Chromosome"/>
</dbReference>
<feature type="compositionally biased region" description="Polar residues" evidence="2">
    <location>
        <begin position="864"/>
        <end position="873"/>
    </location>
</feature>
<dbReference type="InterPro" id="IPR012683">
    <property type="entry name" value="CHP02302_TM"/>
</dbReference>
<feature type="compositionally biased region" description="Gly residues" evidence="2">
    <location>
        <begin position="982"/>
        <end position="992"/>
    </location>
</feature>
<evidence type="ECO:0000256" key="3">
    <source>
        <dbReference type="SAM" id="Phobius"/>
    </source>
</evidence>
<proteinExistence type="predicted"/>
<keyword evidence="5" id="KW-1185">Reference proteome</keyword>
<keyword evidence="3" id="KW-0472">Membrane</keyword>
<feature type="transmembrane region" description="Helical" evidence="3">
    <location>
        <begin position="58"/>
        <end position="75"/>
    </location>
</feature>
<dbReference type="EMBL" id="CP012332">
    <property type="protein sequence ID" value="AKU93088.1"/>
    <property type="molecule type" value="Genomic_DNA"/>
</dbReference>
<feature type="region of interest" description="Disordered" evidence="2">
    <location>
        <begin position="957"/>
        <end position="1007"/>
    </location>
</feature>
<feature type="compositionally biased region" description="Low complexity" evidence="2">
    <location>
        <begin position="895"/>
        <end position="907"/>
    </location>
</feature>
<sequence length="1042" mass="112561">MDPAVSTASLALVISRLRRRAWLVRGGEVALVGGLAALAVVALASLALGFGLGDPVRGVAGFALVAVVAAAAIVASRRAGGRSDAALARELEDRDPRAAGLTTAVELAAALSGSNRPGSNRQERNRPERDRLPFSETLARAHIDDAARRTILVGPNAAFPLRSLRPASVAAGGGALFFLLALVASPQMSTGLRALVLGPGTQGTPAPKVSPITGDIALTYVYPRYTGLPPKTVQGTNGEITALRGTEVHLETRADRQVAKAWLETGGAATALDVEGGRQLSGRLAVQGSGSYAFRFEDERGRTLATGPAIPITVVEDGIPTISIDAPVAQLVVTERDSVELRFEAEDDFGVAAVELVYQVAGGEEQRIPVGSWSEPKPRAGGSHVWEMSTLGVRPGDAITYYLRAKDNDAVSGPKWGQSRTQRIEIFSEAEHRRELIAKVEEAWEKMILVLGDRITPREGPRKVAPEARVEAGQPADDGVREVTSTLQDVAKALSEDELAPQELLAAVRNLGNTLATKGLATRELRGRARQSTPRARDALLPRLDAAEGDEQRELEQGVLYLEALLDRQRLVELEELSQELASGRRELANLLEQYRGAPGDEAKEAIRQELSRLKGRMAELMKRMSRLGKGIQDEHLNAEAMQALSKERDMMSQLDEVERLMAEGKTDEALSELQKLGQRLDEMSRALNDATKGQVENDPAMQQLADDMEKFEKDLNELERDQDELAKATQNLKREQADALRQKLGQQGGDLLGELRAKIEQARAHLAKIPAARMPYRMVDDLGGATERLEDLQNALAAKDFDAAQESAASALAHAQSLEQELAMAMRDRFAASEAEAFGKLHGHASQATPLVREVKEKLDQLVSSPSQRMSGEQQERARRLAQRQSELGQRMEQLQGQAQKIGQQAPIFDDEARQRMSGAGRSMAEAESKLRGHDPGGALASERSAREHLQALKAGMEQAKENASKSGGGGSGVPVPFASGNGGKSGGRGQFDGKEKVAIPNADQYKAPEEFRKDILDAMKKDAPEGFQDPVRDYYQEIVK</sequence>
<evidence type="ECO:0000313" key="5">
    <source>
        <dbReference type="Proteomes" id="UP000055590"/>
    </source>
</evidence>
<dbReference type="RefSeq" id="WP_050727160.1">
    <property type="nucleotide sequence ID" value="NZ_CP012332.1"/>
</dbReference>
<name>A0A0K1PHS2_9BACT</name>
<reference evidence="4 5" key="1">
    <citation type="submission" date="2015-08" db="EMBL/GenBank/DDBJ databases">
        <authorList>
            <person name="Babu N.S."/>
            <person name="Beckwith C.J."/>
            <person name="Beseler K.G."/>
            <person name="Brison A."/>
            <person name="Carone J.V."/>
            <person name="Caskin T.P."/>
            <person name="Diamond M."/>
            <person name="Durham M.E."/>
            <person name="Foxe J.M."/>
            <person name="Go M."/>
            <person name="Henderson B.A."/>
            <person name="Jones I.B."/>
            <person name="McGettigan J.A."/>
            <person name="Micheletti S.J."/>
            <person name="Nasrallah M.E."/>
            <person name="Ortiz D."/>
            <person name="Piller C.R."/>
            <person name="Privatt S.R."/>
            <person name="Schneider S.L."/>
            <person name="Sharp S."/>
            <person name="Smith T.C."/>
            <person name="Stanton J.D."/>
            <person name="Ullery H.E."/>
            <person name="Wilson R.J."/>
            <person name="Serrano M.G."/>
            <person name="Buck G."/>
            <person name="Lee V."/>
            <person name="Wang Y."/>
            <person name="Carvalho R."/>
            <person name="Voegtly L."/>
            <person name="Shi R."/>
            <person name="Duckworth R."/>
            <person name="Johnson A."/>
            <person name="Loviza R."/>
            <person name="Walstead R."/>
            <person name="Shah Z."/>
            <person name="Kiflezghi M."/>
            <person name="Wade K."/>
            <person name="Ball S.L."/>
            <person name="Bradley K.W."/>
            <person name="Asai D.J."/>
            <person name="Bowman C.A."/>
            <person name="Russell D.A."/>
            <person name="Pope W.H."/>
            <person name="Jacobs-Sera D."/>
            <person name="Hendrix R.W."/>
            <person name="Hatfull G.F."/>
        </authorList>
    </citation>
    <scope>NUCLEOTIDE SEQUENCE [LARGE SCALE GENOMIC DNA]</scope>
    <source>
        <strain evidence="4 5">DSM 27710</strain>
    </source>
</reference>
<evidence type="ECO:0000313" key="4">
    <source>
        <dbReference type="EMBL" id="AKU93088.1"/>
    </source>
</evidence>
<feature type="compositionally biased region" description="Basic and acidic residues" evidence="2">
    <location>
        <begin position="121"/>
        <end position="133"/>
    </location>
</feature>
<evidence type="ECO:0000256" key="2">
    <source>
        <dbReference type="SAM" id="MobiDB-lite"/>
    </source>
</evidence>
<feature type="coiled-coil region" evidence="1">
    <location>
        <begin position="667"/>
        <end position="739"/>
    </location>
</feature>
<evidence type="ECO:0000256" key="1">
    <source>
        <dbReference type="SAM" id="Coils"/>
    </source>
</evidence>
<feature type="transmembrane region" description="Helical" evidence="3">
    <location>
        <begin position="167"/>
        <end position="185"/>
    </location>
</feature>
<feature type="transmembrane region" description="Helical" evidence="3">
    <location>
        <begin position="29"/>
        <end position="52"/>
    </location>
</feature>
<keyword evidence="1" id="KW-0175">Coiled coil</keyword>
<keyword evidence="3" id="KW-1133">Transmembrane helix</keyword>
<gene>
    <name evidence="4" type="ORF">AKJ08_3475</name>
</gene>
<organism evidence="4 5">
    <name type="scientific">Vulgatibacter incomptus</name>
    <dbReference type="NCBI Taxonomy" id="1391653"/>
    <lineage>
        <taxon>Bacteria</taxon>
        <taxon>Pseudomonadati</taxon>
        <taxon>Myxococcota</taxon>
        <taxon>Myxococcia</taxon>
        <taxon>Myxococcales</taxon>
        <taxon>Cystobacterineae</taxon>
        <taxon>Vulgatibacteraceae</taxon>
        <taxon>Vulgatibacter</taxon>
    </lineage>
</organism>
<dbReference type="AlphaFoldDB" id="A0A0K1PHS2"/>
<keyword evidence="3" id="KW-0812">Transmembrane</keyword>